<comment type="caution">
    <text evidence="1">The sequence shown here is derived from an EMBL/GenBank/DDBJ whole genome shotgun (WGS) entry which is preliminary data.</text>
</comment>
<gene>
    <name evidence="1" type="ORF">CQZ99_10220</name>
</gene>
<proteinExistence type="predicted"/>
<name>A0A2S9EUP8_9PSED</name>
<evidence type="ECO:0000313" key="1">
    <source>
        <dbReference type="EMBL" id="PRC19708.1"/>
    </source>
</evidence>
<dbReference type="RefSeq" id="WP_105696577.1">
    <property type="nucleotide sequence ID" value="NZ_CP159260.1"/>
</dbReference>
<sequence length="86" mass="9938">MKSKQITKTKWREATERSSELFREADRLDDMAYQLLSVTPVSPEAADKFHEAKNEARAKYVEARDAWNEAKIKLAELKSPAKREQA</sequence>
<organism evidence="1 2">
    <name type="scientific">Pseudomonas poae</name>
    <dbReference type="NCBI Taxonomy" id="200451"/>
    <lineage>
        <taxon>Bacteria</taxon>
        <taxon>Pseudomonadati</taxon>
        <taxon>Pseudomonadota</taxon>
        <taxon>Gammaproteobacteria</taxon>
        <taxon>Pseudomonadales</taxon>
        <taxon>Pseudomonadaceae</taxon>
        <taxon>Pseudomonas</taxon>
    </lineage>
</organism>
<evidence type="ECO:0000313" key="2">
    <source>
        <dbReference type="Proteomes" id="UP000238045"/>
    </source>
</evidence>
<reference evidence="1 2" key="1">
    <citation type="submission" date="2017-09" db="EMBL/GenBank/DDBJ databases">
        <title>Genomic, metabolic, and phenotypic characteristics of bacterial isolates from the natural microbiome of the model nematode Caenorhabditis elegans.</title>
        <authorList>
            <person name="Zimmermann J."/>
            <person name="Obeng N."/>
            <person name="Yang W."/>
            <person name="Obeng O."/>
            <person name="Kissoyan K."/>
            <person name="Pees B."/>
            <person name="Dirksen P."/>
            <person name="Hoppner M."/>
            <person name="Franke A."/>
            <person name="Rosenstiel P."/>
            <person name="Leippe M."/>
            <person name="Dierking K."/>
            <person name="Kaleta C."/>
            <person name="Schulenburg H."/>
        </authorList>
    </citation>
    <scope>NUCLEOTIDE SEQUENCE [LARGE SCALE GENOMIC DNA]</scope>
    <source>
        <strain evidence="1 2">MYb117</strain>
    </source>
</reference>
<accession>A0A2S9EUP8</accession>
<dbReference type="AlphaFoldDB" id="A0A2S9EUP8"/>
<keyword evidence="2" id="KW-1185">Reference proteome</keyword>
<protein>
    <submittedName>
        <fullName evidence="1">Uncharacterized protein</fullName>
    </submittedName>
</protein>
<dbReference type="EMBL" id="PCQL01000008">
    <property type="protein sequence ID" value="PRC19708.1"/>
    <property type="molecule type" value="Genomic_DNA"/>
</dbReference>
<dbReference type="Proteomes" id="UP000238045">
    <property type="component" value="Unassembled WGS sequence"/>
</dbReference>